<dbReference type="OrthoDB" id="9810967at2"/>
<dbReference type="InterPro" id="IPR039104">
    <property type="entry name" value="6PGL"/>
</dbReference>
<feature type="domain" description="Glucosamine/galactosamine-6-phosphate isomerase" evidence="8">
    <location>
        <begin position="11"/>
        <end position="225"/>
    </location>
</feature>
<dbReference type="PANTHER" id="PTHR11054:SF0">
    <property type="entry name" value="6-PHOSPHOGLUCONOLACTONASE"/>
    <property type="match status" value="1"/>
</dbReference>
<dbReference type="CDD" id="cd01400">
    <property type="entry name" value="6PGL"/>
    <property type="match status" value="1"/>
</dbReference>
<dbReference type="Pfam" id="PF01182">
    <property type="entry name" value="Glucosamine_iso"/>
    <property type="match status" value="1"/>
</dbReference>
<comment type="catalytic activity">
    <reaction evidence="1 7">
        <text>6-phospho-D-glucono-1,5-lactone + H2O = 6-phospho-D-gluconate + H(+)</text>
        <dbReference type="Rhea" id="RHEA:12556"/>
        <dbReference type="ChEBI" id="CHEBI:15377"/>
        <dbReference type="ChEBI" id="CHEBI:15378"/>
        <dbReference type="ChEBI" id="CHEBI:57955"/>
        <dbReference type="ChEBI" id="CHEBI:58759"/>
        <dbReference type="EC" id="3.1.1.31"/>
    </reaction>
</comment>
<name>A0A4Q9KHN4_9ACTN</name>
<accession>A0A4Q9KHN4</accession>
<dbReference type="GO" id="GO:0005975">
    <property type="term" value="P:carbohydrate metabolic process"/>
    <property type="evidence" value="ECO:0007669"/>
    <property type="project" value="UniProtKB-UniRule"/>
</dbReference>
<comment type="pathway">
    <text evidence="3 7">Carbohydrate degradation; pentose phosphate pathway; D-ribulose 5-phosphate from D-glucose 6-phosphate (oxidative stage): step 2/3.</text>
</comment>
<dbReference type="GO" id="GO:0006098">
    <property type="term" value="P:pentose-phosphate shunt"/>
    <property type="evidence" value="ECO:0007669"/>
    <property type="project" value="UniProtKB-UniPathway"/>
</dbReference>
<sequence length="242" mass="26159">MDEIQRWATGTDLTDGVAERLMARLVELQATTDRSVHLCLTGGRIANRIYSAFADLVEGSGLDTSRIELWWGDERFVPTEDPDRNAGHTLAILARTLQVTPAHTHAMSAADGVTDNEASALTYAKELGDTVFDICLLGMGEDGHVASIFPNHPSFEETTHTVIGVNDSPKPPSSRISLTVPTLSRSREVWFLLSGAEKADAVARAYAGDPTLPGGVVRGRERTLWIVDRAAGAGLPHHECTF</sequence>
<gene>
    <name evidence="7 9" type="primary">pgl</name>
    <name evidence="9" type="ORF">ET989_02670</name>
</gene>
<comment type="caution">
    <text evidence="9">The sequence shown here is derived from an EMBL/GenBank/DDBJ whole genome shotgun (WGS) entry which is preliminary data.</text>
</comment>
<evidence type="ECO:0000313" key="9">
    <source>
        <dbReference type="EMBL" id="TBT87235.1"/>
    </source>
</evidence>
<evidence type="ECO:0000256" key="1">
    <source>
        <dbReference type="ARBA" id="ARBA00000832"/>
    </source>
</evidence>
<dbReference type="AlphaFoldDB" id="A0A4Q9KHN4"/>
<dbReference type="RefSeq" id="WP_131167021.1">
    <property type="nucleotide sequence ID" value="NZ_SDMQ01000002.1"/>
</dbReference>
<comment type="similarity">
    <text evidence="4 7">Belongs to the glucosamine/galactosamine-6-phosphate isomerase family. 6-phosphogluconolactonase subfamily.</text>
</comment>
<keyword evidence="10" id="KW-1185">Reference proteome</keyword>
<dbReference type="UniPathway" id="UPA00115">
    <property type="reaction ID" value="UER00409"/>
</dbReference>
<dbReference type="EC" id="3.1.1.31" evidence="5 7"/>
<dbReference type="Proteomes" id="UP000292373">
    <property type="component" value="Unassembled WGS sequence"/>
</dbReference>
<dbReference type="EMBL" id="SDMQ01000002">
    <property type="protein sequence ID" value="TBT87235.1"/>
    <property type="molecule type" value="Genomic_DNA"/>
</dbReference>
<evidence type="ECO:0000256" key="6">
    <source>
        <dbReference type="ARBA" id="ARBA00020337"/>
    </source>
</evidence>
<evidence type="ECO:0000313" key="10">
    <source>
        <dbReference type="Proteomes" id="UP000292373"/>
    </source>
</evidence>
<dbReference type="InterPro" id="IPR005900">
    <property type="entry name" value="6-phosphogluconolactonase_DevB"/>
</dbReference>
<dbReference type="Gene3D" id="3.40.50.1360">
    <property type="match status" value="1"/>
</dbReference>
<dbReference type="GO" id="GO:0017057">
    <property type="term" value="F:6-phosphogluconolactonase activity"/>
    <property type="evidence" value="ECO:0007669"/>
    <property type="project" value="UniProtKB-UniRule"/>
</dbReference>
<evidence type="ECO:0000256" key="3">
    <source>
        <dbReference type="ARBA" id="ARBA00004961"/>
    </source>
</evidence>
<evidence type="ECO:0000256" key="5">
    <source>
        <dbReference type="ARBA" id="ARBA00013198"/>
    </source>
</evidence>
<dbReference type="InterPro" id="IPR006148">
    <property type="entry name" value="Glc/Gal-6P_isomerase"/>
</dbReference>
<keyword evidence="7 9" id="KW-0378">Hydrolase</keyword>
<proteinExistence type="inferred from homology"/>
<evidence type="ECO:0000259" key="8">
    <source>
        <dbReference type="Pfam" id="PF01182"/>
    </source>
</evidence>
<evidence type="ECO:0000256" key="4">
    <source>
        <dbReference type="ARBA" id="ARBA00010662"/>
    </source>
</evidence>
<dbReference type="InterPro" id="IPR037171">
    <property type="entry name" value="NagB/RpiA_transferase-like"/>
</dbReference>
<organism evidence="9 10">
    <name type="scientific">Propioniciclava sinopodophylli</name>
    <dbReference type="NCBI Taxonomy" id="1837344"/>
    <lineage>
        <taxon>Bacteria</taxon>
        <taxon>Bacillati</taxon>
        <taxon>Actinomycetota</taxon>
        <taxon>Actinomycetes</taxon>
        <taxon>Propionibacteriales</taxon>
        <taxon>Propionibacteriaceae</taxon>
        <taxon>Propioniciclava</taxon>
    </lineage>
</organism>
<comment type="function">
    <text evidence="2 7">Hydrolysis of 6-phosphogluconolactone to 6-phosphogluconate.</text>
</comment>
<protein>
    <recommendedName>
        <fullName evidence="6 7">6-phosphogluconolactonase</fullName>
        <shortName evidence="7">6PGL</shortName>
        <ecNumber evidence="5 7">3.1.1.31</ecNumber>
    </recommendedName>
</protein>
<dbReference type="NCBIfam" id="TIGR01198">
    <property type="entry name" value="pgl"/>
    <property type="match status" value="1"/>
</dbReference>
<dbReference type="PANTHER" id="PTHR11054">
    <property type="entry name" value="6-PHOSPHOGLUCONOLACTONASE"/>
    <property type="match status" value="1"/>
</dbReference>
<dbReference type="SUPFAM" id="SSF100950">
    <property type="entry name" value="NagB/RpiA/CoA transferase-like"/>
    <property type="match status" value="1"/>
</dbReference>
<evidence type="ECO:0000256" key="2">
    <source>
        <dbReference type="ARBA" id="ARBA00002681"/>
    </source>
</evidence>
<reference evidence="9 10" key="1">
    <citation type="submission" date="2019-01" db="EMBL/GenBank/DDBJ databases">
        <title>Lactibacter flavus gen. nov., sp. nov., a novel bacterium of the family Propionibacteriaceae isolated from raw milk and dairy products.</title>
        <authorList>
            <person name="Huptas C."/>
            <person name="Wenning M."/>
            <person name="Breitenwieser F."/>
            <person name="Doll E."/>
            <person name="Von Neubeck M."/>
            <person name="Busse H.-J."/>
            <person name="Scherer S."/>
        </authorList>
    </citation>
    <scope>NUCLEOTIDE SEQUENCE [LARGE SCALE GENOMIC DNA]</scope>
    <source>
        <strain evidence="9 10">KCTC 33808</strain>
    </source>
</reference>
<evidence type="ECO:0000256" key="7">
    <source>
        <dbReference type="RuleBase" id="RU365095"/>
    </source>
</evidence>